<dbReference type="AlphaFoldDB" id="A0A6D2IC16"/>
<proteinExistence type="predicted"/>
<dbReference type="PANTHER" id="PTHR34658:SF5">
    <property type="entry name" value="PROTEIN, PUTATIVE-RELATED"/>
    <property type="match status" value="1"/>
</dbReference>
<comment type="caution">
    <text evidence="2">The sequence shown here is derived from an EMBL/GenBank/DDBJ whole genome shotgun (WGS) entry which is preliminary data.</text>
</comment>
<dbReference type="EMBL" id="CACVBM020001051">
    <property type="protein sequence ID" value="CAA7026284.1"/>
    <property type="molecule type" value="Genomic_DNA"/>
</dbReference>
<sequence>MYHRLPSLMEPFLRRVSTRWPAIAQAATWTMLLTFTVAVASFAPEMAFVSTVSSSCGGGEGFVKLPMDFPGQTVCVPSRMVKRSRFDLFLPSIFAAVMVTASACLIRSCCGAEDMEDEDW</sequence>
<keyword evidence="1" id="KW-0472">Membrane</keyword>
<dbReference type="Proteomes" id="UP000467841">
    <property type="component" value="Unassembled WGS sequence"/>
</dbReference>
<name>A0A6D2IC16_9BRAS</name>
<accession>A0A6D2IC16</accession>
<evidence type="ECO:0000256" key="1">
    <source>
        <dbReference type="SAM" id="Phobius"/>
    </source>
</evidence>
<evidence type="ECO:0000313" key="2">
    <source>
        <dbReference type="EMBL" id="CAA7026284.1"/>
    </source>
</evidence>
<keyword evidence="3" id="KW-1185">Reference proteome</keyword>
<dbReference type="PANTHER" id="PTHR34658">
    <property type="entry name" value="OS01G0151800 PROTEIN"/>
    <property type="match status" value="1"/>
</dbReference>
<protein>
    <submittedName>
        <fullName evidence="2">Uncharacterized protein</fullName>
    </submittedName>
</protein>
<keyword evidence="1" id="KW-1133">Transmembrane helix</keyword>
<evidence type="ECO:0000313" key="3">
    <source>
        <dbReference type="Proteomes" id="UP000467841"/>
    </source>
</evidence>
<feature type="transmembrane region" description="Helical" evidence="1">
    <location>
        <begin position="20"/>
        <end position="43"/>
    </location>
</feature>
<gene>
    <name evidence="2" type="ORF">MERR_LOCUS13519</name>
</gene>
<keyword evidence="1" id="KW-0812">Transmembrane</keyword>
<dbReference type="OrthoDB" id="1921102at2759"/>
<feature type="transmembrane region" description="Helical" evidence="1">
    <location>
        <begin position="88"/>
        <end position="106"/>
    </location>
</feature>
<reference evidence="2" key="1">
    <citation type="submission" date="2020-01" db="EMBL/GenBank/DDBJ databases">
        <authorList>
            <person name="Mishra B."/>
        </authorList>
    </citation>
    <scope>NUCLEOTIDE SEQUENCE [LARGE SCALE GENOMIC DNA]</scope>
</reference>
<organism evidence="2 3">
    <name type="scientific">Microthlaspi erraticum</name>
    <dbReference type="NCBI Taxonomy" id="1685480"/>
    <lineage>
        <taxon>Eukaryota</taxon>
        <taxon>Viridiplantae</taxon>
        <taxon>Streptophyta</taxon>
        <taxon>Embryophyta</taxon>
        <taxon>Tracheophyta</taxon>
        <taxon>Spermatophyta</taxon>
        <taxon>Magnoliopsida</taxon>
        <taxon>eudicotyledons</taxon>
        <taxon>Gunneridae</taxon>
        <taxon>Pentapetalae</taxon>
        <taxon>rosids</taxon>
        <taxon>malvids</taxon>
        <taxon>Brassicales</taxon>
        <taxon>Brassicaceae</taxon>
        <taxon>Coluteocarpeae</taxon>
        <taxon>Microthlaspi</taxon>
    </lineage>
</organism>